<name>A0A4R2NV37_RHOAD</name>
<keyword evidence="3" id="KW-1185">Reference proteome</keyword>
<evidence type="ECO:0000313" key="2">
    <source>
        <dbReference type="EMBL" id="TCP25418.1"/>
    </source>
</evidence>
<protein>
    <submittedName>
        <fullName evidence="2">Uncharacterized protein DUF4105</fullName>
    </submittedName>
</protein>
<dbReference type="Proteomes" id="UP000295733">
    <property type="component" value="Unassembled WGS sequence"/>
</dbReference>
<gene>
    <name evidence="2" type="ORF">EV656_103169</name>
</gene>
<proteinExistence type="predicted"/>
<dbReference type="AlphaFoldDB" id="A0A4R2NV37"/>
<dbReference type="InterPro" id="IPR025178">
    <property type="entry name" value="Lnb_N"/>
</dbReference>
<evidence type="ECO:0000313" key="3">
    <source>
        <dbReference type="Proteomes" id="UP000295733"/>
    </source>
</evidence>
<dbReference type="EMBL" id="SLXL01000003">
    <property type="protein sequence ID" value="TCP25418.1"/>
    <property type="molecule type" value="Genomic_DNA"/>
</dbReference>
<sequence length="290" mass="32214">MRRLWPILGLGMVAVALVLAAPWLLLAPSHDRDWQPVYGRVAQVTPLPDGRVRLSNIRDWSYAPDGQPTAQTWIARDLDPAQLRRVWFVMEPFSKNPAIAHTMLSFEFADGAAYVASVEARREIGEPYSALRAALLPTHEYLWVWTTERDAYGNSTWFTEDALYLYALALTPAEARAILREVLADTADVAANPRWYHTLAANCTNVLARTVNKTRPDAVPLDVAWLLPGYADSFLHRLGYIAPGRDFTTAETAAHITPLIPAAYTAPDPTAFSRRLRAAMAAQDTSATSR</sequence>
<reference evidence="2 3" key="1">
    <citation type="submission" date="2019-03" db="EMBL/GenBank/DDBJ databases">
        <title>Genomic Encyclopedia of Type Strains, Phase IV (KMG-IV): sequencing the most valuable type-strain genomes for metagenomic binning, comparative biology and taxonomic classification.</title>
        <authorList>
            <person name="Goeker M."/>
        </authorList>
    </citation>
    <scope>NUCLEOTIDE SEQUENCE [LARGE SCALE GENOMIC DNA]</scope>
    <source>
        <strain evidence="2 3">DSM 2781</strain>
    </source>
</reference>
<organism evidence="2 3">
    <name type="scientific">Rhodovulum adriaticum</name>
    <name type="common">Rhodopseudomonas adriatica</name>
    <dbReference type="NCBI Taxonomy" id="35804"/>
    <lineage>
        <taxon>Bacteria</taxon>
        <taxon>Pseudomonadati</taxon>
        <taxon>Pseudomonadota</taxon>
        <taxon>Alphaproteobacteria</taxon>
        <taxon>Rhodobacterales</taxon>
        <taxon>Paracoccaceae</taxon>
        <taxon>Rhodovulum</taxon>
    </lineage>
</organism>
<accession>A0A4R2NV37</accession>
<comment type="caution">
    <text evidence="2">The sequence shown here is derived from an EMBL/GenBank/DDBJ whole genome shotgun (WGS) entry which is preliminary data.</text>
</comment>
<feature type="domain" description="Lnb N-terminal periplasmic" evidence="1">
    <location>
        <begin position="71"/>
        <end position="222"/>
    </location>
</feature>
<evidence type="ECO:0000259" key="1">
    <source>
        <dbReference type="Pfam" id="PF13387"/>
    </source>
</evidence>
<dbReference type="Pfam" id="PF13387">
    <property type="entry name" value="Lnb_N"/>
    <property type="match status" value="1"/>
</dbReference>